<gene>
    <name evidence="2" type="ORF">BANT918_01353</name>
</gene>
<accession>A0A2H1J2C3</accession>
<dbReference type="Pfam" id="PF12728">
    <property type="entry name" value="HTH_17"/>
    <property type="match status" value="1"/>
</dbReference>
<protein>
    <submittedName>
        <fullName evidence="2">DNA binding domain-containing protein, excisionase family</fullName>
    </submittedName>
</protein>
<organism evidence="2 3">
    <name type="scientific">Brevibacterium antiquum CNRZ 918</name>
    <dbReference type="NCBI Taxonomy" id="1255637"/>
    <lineage>
        <taxon>Bacteria</taxon>
        <taxon>Bacillati</taxon>
        <taxon>Actinomycetota</taxon>
        <taxon>Actinomycetes</taxon>
        <taxon>Micrococcales</taxon>
        <taxon>Brevibacteriaceae</taxon>
        <taxon>Brevibacterium</taxon>
    </lineage>
</organism>
<evidence type="ECO:0000313" key="2">
    <source>
        <dbReference type="EMBL" id="SMX81590.1"/>
    </source>
</evidence>
<evidence type="ECO:0000313" key="3">
    <source>
        <dbReference type="Proteomes" id="UP000234433"/>
    </source>
</evidence>
<name>A0A2H1J2C3_9MICO</name>
<evidence type="ECO:0000259" key="1">
    <source>
        <dbReference type="Pfam" id="PF12728"/>
    </source>
</evidence>
<feature type="domain" description="Helix-turn-helix" evidence="1">
    <location>
        <begin position="13"/>
        <end position="60"/>
    </location>
</feature>
<dbReference type="RefSeq" id="WP_167389404.1">
    <property type="nucleotide sequence ID" value="NZ_FXZD01000003.1"/>
</dbReference>
<sequence>MNTTKEAQEPLTLSSQEAAAMIPMGINQFRAAVRRGEIPHVKLGTKIRIPRRRFLDFINGEEES</sequence>
<dbReference type="AlphaFoldDB" id="A0A2H1J2C3"/>
<dbReference type="Proteomes" id="UP000234433">
    <property type="component" value="Unassembled WGS sequence"/>
</dbReference>
<dbReference type="InterPro" id="IPR041657">
    <property type="entry name" value="HTH_17"/>
</dbReference>
<proteinExistence type="predicted"/>
<reference evidence="2 3" key="1">
    <citation type="submission" date="2017-03" db="EMBL/GenBank/DDBJ databases">
        <authorList>
            <person name="Afonso C.L."/>
            <person name="Miller P.J."/>
            <person name="Scott M.A."/>
            <person name="Spackman E."/>
            <person name="Goraichik I."/>
            <person name="Dimitrov K.M."/>
            <person name="Suarez D.L."/>
            <person name="Swayne D.E."/>
        </authorList>
    </citation>
    <scope>NUCLEOTIDE SEQUENCE [LARGE SCALE GENOMIC DNA]</scope>
    <source>
        <strain evidence="2 3">CNRZ 918</strain>
    </source>
</reference>
<dbReference type="EMBL" id="FXZD01000003">
    <property type="protein sequence ID" value="SMX81590.1"/>
    <property type="molecule type" value="Genomic_DNA"/>
</dbReference>